<reference evidence="2" key="1">
    <citation type="journal article" date="2017" name="bioRxiv">
        <title>Comparative analysis of the genomes of Stylophora pistillata and Acropora digitifera provides evidence for extensive differences between species of corals.</title>
        <authorList>
            <person name="Voolstra C.R."/>
            <person name="Li Y."/>
            <person name="Liew Y.J."/>
            <person name="Baumgarten S."/>
            <person name="Zoccola D."/>
            <person name="Flot J.-F."/>
            <person name="Tambutte S."/>
            <person name="Allemand D."/>
            <person name="Aranda M."/>
        </authorList>
    </citation>
    <scope>NUCLEOTIDE SEQUENCE [LARGE SCALE GENOMIC DNA]</scope>
</reference>
<protein>
    <submittedName>
        <fullName evidence="1">Uncharacterized protein</fullName>
    </submittedName>
</protein>
<dbReference type="AlphaFoldDB" id="A0A2B4R6D4"/>
<organism evidence="1 2">
    <name type="scientific">Stylophora pistillata</name>
    <name type="common">Smooth cauliflower coral</name>
    <dbReference type="NCBI Taxonomy" id="50429"/>
    <lineage>
        <taxon>Eukaryota</taxon>
        <taxon>Metazoa</taxon>
        <taxon>Cnidaria</taxon>
        <taxon>Anthozoa</taxon>
        <taxon>Hexacorallia</taxon>
        <taxon>Scleractinia</taxon>
        <taxon>Astrocoeniina</taxon>
        <taxon>Pocilloporidae</taxon>
        <taxon>Stylophora</taxon>
    </lineage>
</organism>
<keyword evidence="2" id="KW-1185">Reference proteome</keyword>
<proteinExistence type="predicted"/>
<sequence>MELQSGLKMLRRVDLQPVWWSLETARTHTSKTEAQICVEMFNSDSNNKDVITMDYMVTGGFPFQRGRRHMPHIPSLGYSHCEVIRLRPFVFYPDKALEVQVTVNRIDTSGKSYVHDGTVSWAKNLNYDRLTPCAMAAGYNERLSNANIRQKAHFLIDH</sequence>
<gene>
    <name evidence="1" type="ORF">AWC38_SpisGene24168</name>
</gene>
<evidence type="ECO:0000313" key="1">
    <source>
        <dbReference type="EMBL" id="PFX11948.1"/>
    </source>
</evidence>
<accession>A0A2B4R6D4</accession>
<comment type="caution">
    <text evidence="1">The sequence shown here is derived from an EMBL/GenBank/DDBJ whole genome shotgun (WGS) entry which is preliminary data.</text>
</comment>
<dbReference type="EMBL" id="LSMT01001715">
    <property type="protein sequence ID" value="PFX11948.1"/>
    <property type="molecule type" value="Genomic_DNA"/>
</dbReference>
<dbReference type="Proteomes" id="UP000225706">
    <property type="component" value="Unassembled WGS sequence"/>
</dbReference>
<evidence type="ECO:0000313" key="2">
    <source>
        <dbReference type="Proteomes" id="UP000225706"/>
    </source>
</evidence>
<name>A0A2B4R6D4_STYPI</name>